<comment type="caution">
    <text evidence="1">The sequence shown here is derived from an EMBL/GenBank/DDBJ whole genome shotgun (WGS) entry which is preliminary data.</text>
</comment>
<sequence>MVRDSRLTMVLSMSEQTMAWKYILAEFYVEDRKELALVSSGGPLMKMLSVFKYMKARALIMDHAVSEDSWIEYVYRRLRVCDQSTFNGLMGEDECHYAVNASQFGEEGTSDNAAVAQTRNKRNVAVSGLDKSLRFASTNKIGQKEKMSQYSRANKGSGIKYSSTYDPSLASFSRKKLILKKSSKKSYKTYM</sequence>
<dbReference type="AlphaFoldDB" id="A0A164T3R6"/>
<evidence type="ECO:0000313" key="2">
    <source>
        <dbReference type="Proteomes" id="UP000076858"/>
    </source>
</evidence>
<name>A0A164T3R6_9CRUS</name>
<dbReference type="Proteomes" id="UP000076858">
    <property type="component" value="Unassembled WGS sequence"/>
</dbReference>
<protein>
    <submittedName>
        <fullName evidence="1">Uncharacterized protein</fullName>
    </submittedName>
</protein>
<reference evidence="1 2" key="1">
    <citation type="submission" date="2016-03" db="EMBL/GenBank/DDBJ databases">
        <title>EvidentialGene: Evidence-directed Construction of Genes on Genomes.</title>
        <authorList>
            <person name="Gilbert D.G."/>
            <person name="Choi J.-H."/>
            <person name="Mockaitis K."/>
            <person name="Colbourne J."/>
            <person name="Pfrender M."/>
        </authorList>
    </citation>
    <scope>NUCLEOTIDE SEQUENCE [LARGE SCALE GENOMIC DNA]</scope>
    <source>
        <strain evidence="1 2">Xinb3</strain>
        <tissue evidence="1">Complete organism</tissue>
    </source>
</reference>
<keyword evidence="2" id="KW-1185">Reference proteome</keyword>
<dbReference type="EMBL" id="LRGB01001873">
    <property type="protein sequence ID" value="KZS10175.1"/>
    <property type="molecule type" value="Genomic_DNA"/>
</dbReference>
<accession>A0A164T3R6</accession>
<proteinExistence type="predicted"/>
<dbReference type="OrthoDB" id="10650840at2759"/>
<organism evidence="1 2">
    <name type="scientific">Daphnia magna</name>
    <dbReference type="NCBI Taxonomy" id="35525"/>
    <lineage>
        <taxon>Eukaryota</taxon>
        <taxon>Metazoa</taxon>
        <taxon>Ecdysozoa</taxon>
        <taxon>Arthropoda</taxon>
        <taxon>Crustacea</taxon>
        <taxon>Branchiopoda</taxon>
        <taxon>Diplostraca</taxon>
        <taxon>Cladocera</taxon>
        <taxon>Anomopoda</taxon>
        <taxon>Daphniidae</taxon>
        <taxon>Daphnia</taxon>
    </lineage>
</organism>
<evidence type="ECO:0000313" key="1">
    <source>
        <dbReference type="EMBL" id="KZS10175.1"/>
    </source>
</evidence>
<gene>
    <name evidence="1" type="ORF">APZ42_025420</name>
</gene>